<dbReference type="InterPro" id="IPR013968">
    <property type="entry name" value="PKS_KR"/>
</dbReference>
<feature type="region of interest" description="Disordered" evidence="5">
    <location>
        <begin position="653"/>
        <end position="672"/>
    </location>
</feature>
<dbReference type="Pfam" id="PF00550">
    <property type="entry name" value="PP-binding"/>
    <property type="match status" value="3"/>
</dbReference>
<dbReference type="InterPro" id="IPR041618">
    <property type="entry name" value="PKS_DE"/>
</dbReference>
<feature type="domain" description="Carrier" evidence="6">
    <location>
        <begin position="2677"/>
        <end position="2752"/>
    </location>
</feature>
<feature type="region of interest" description="Disordered" evidence="5">
    <location>
        <begin position="551"/>
        <end position="644"/>
    </location>
</feature>
<dbReference type="InterPro" id="IPR001227">
    <property type="entry name" value="Ac_transferase_dom_sf"/>
</dbReference>
<keyword evidence="2" id="KW-0597">Phosphoprotein</keyword>
<dbReference type="SUPFAM" id="SSF55048">
    <property type="entry name" value="Probable ACP-binding domain of malonyl-CoA ACP transacylase"/>
    <property type="match status" value="3"/>
</dbReference>
<evidence type="ECO:0000259" key="6">
    <source>
        <dbReference type="PROSITE" id="PS50075"/>
    </source>
</evidence>
<dbReference type="CDD" id="cd08952">
    <property type="entry name" value="KR_1_SDR_x"/>
    <property type="match status" value="2"/>
</dbReference>
<dbReference type="Gene3D" id="3.40.50.720">
    <property type="entry name" value="NAD(P)-binding Rossmann-like Domain"/>
    <property type="match status" value="2"/>
</dbReference>
<feature type="domain" description="Ketosynthase family 3 (KS3)" evidence="7">
    <location>
        <begin position="8"/>
        <end position="421"/>
    </location>
</feature>
<evidence type="ECO:0000256" key="5">
    <source>
        <dbReference type="SAM" id="MobiDB-lite"/>
    </source>
</evidence>
<feature type="region of interest" description="Disordered" evidence="5">
    <location>
        <begin position="2102"/>
        <end position="2160"/>
    </location>
</feature>
<dbReference type="InterPro" id="IPR057326">
    <property type="entry name" value="KR_dom"/>
</dbReference>
<accession>A0A809PVW5</accession>
<evidence type="ECO:0000256" key="1">
    <source>
        <dbReference type="ARBA" id="ARBA00022450"/>
    </source>
</evidence>
<dbReference type="SMART" id="SM00825">
    <property type="entry name" value="PKS_KS"/>
    <property type="match status" value="3"/>
</dbReference>
<dbReference type="FunFam" id="3.40.47.10:FF:000019">
    <property type="entry name" value="Polyketide synthase type I"/>
    <property type="match status" value="2"/>
</dbReference>
<feature type="domain" description="Ketosynthase family 3 (KS3)" evidence="7">
    <location>
        <begin position="2773"/>
        <end position="3195"/>
    </location>
</feature>
<dbReference type="Pfam" id="PF18369">
    <property type="entry name" value="PKS_DE"/>
    <property type="match status" value="1"/>
</dbReference>
<dbReference type="PROSITE" id="PS50075">
    <property type="entry name" value="CARRIER"/>
    <property type="match status" value="3"/>
</dbReference>
<dbReference type="InterPro" id="IPR014031">
    <property type="entry name" value="Ketoacyl_synth_C"/>
</dbReference>
<dbReference type="Gene3D" id="1.10.1200.10">
    <property type="entry name" value="ACP-like"/>
    <property type="match status" value="3"/>
</dbReference>
<dbReference type="GO" id="GO:0004315">
    <property type="term" value="F:3-oxoacyl-[acyl-carrier-protein] synthase activity"/>
    <property type="evidence" value="ECO:0007669"/>
    <property type="project" value="InterPro"/>
</dbReference>
<keyword evidence="3" id="KW-0808">Transferase</keyword>
<dbReference type="PANTHER" id="PTHR43775:SF51">
    <property type="entry name" value="INACTIVE PHENOLPHTHIOCEROL SYNTHESIS POLYKETIDE SYNTHASE TYPE I PKS1-RELATED"/>
    <property type="match status" value="1"/>
</dbReference>
<dbReference type="SUPFAM" id="SSF47336">
    <property type="entry name" value="ACP-like"/>
    <property type="match status" value="3"/>
</dbReference>
<dbReference type="Gene3D" id="3.40.366.10">
    <property type="entry name" value="Malonyl-Coenzyme A Acyl Carrier Protein, domain 2"/>
    <property type="match status" value="3"/>
</dbReference>
<dbReference type="InterPro" id="IPR014043">
    <property type="entry name" value="Acyl_transferase_dom"/>
</dbReference>
<dbReference type="SUPFAM" id="SSF52151">
    <property type="entry name" value="FabD/lysophospholipase-like"/>
    <property type="match status" value="3"/>
</dbReference>
<evidence type="ECO:0000256" key="4">
    <source>
        <dbReference type="ARBA" id="ARBA00023315"/>
    </source>
</evidence>
<dbReference type="Pfam" id="PF00109">
    <property type="entry name" value="ketoacyl-synt"/>
    <property type="match status" value="3"/>
</dbReference>
<keyword evidence="1" id="KW-0596">Phosphopantetheine</keyword>
<dbReference type="CDD" id="cd00833">
    <property type="entry name" value="PKS"/>
    <property type="match status" value="3"/>
</dbReference>
<dbReference type="PROSITE" id="PS00606">
    <property type="entry name" value="KS3_1"/>
    <property type="match status" value="2"/>
</dbReference>
<dbReference type="SMART" id="SM00822">
    <property type="entry name" value="PKS_KR"/>
    <property type="match status" value="2"/>
</dbReference>
<dbReference type="SMART" id="SM00827">
    <property type="entry name" value="PKS_AT"/>
    <property type="match status" value="3"/>
</dbReference>
<keyword evidence="4" id="KW-0012">Acyltransferase</keyword>
<dbReference type="Pfam" id="PF08659">
    <property type="entry name" value="KR"/>
    <property type="match status" value="2"/>
</dbReference>
<evidence type="ECO:0000259" key="7">
    <source>
        <dbReference type="PROSITE" id="PS52004"/>
    </source>
</evidence>
<dbReference type="EMBL" id="LC055788">
    <property type="protein sequence ID" value="BBE00964.1"/>
    <property type="molecule type" value="Genomic_DNA"/>
</dbReference>
<dbReference type="Pfam" id="PF02801">
    <property type="entry name" value="Ketoacyl-synt_C"/>
    <property type="match status" value="3"/>
</dbReference>
<sequence>MSVSGPGVEPIAVVGLSCRLPGAANPRALWEMLRAQRAAIRPLDGARAAAMGERPGRAGGWLDDVAGFDAEFFGIDPQEAVAMDPQQRLCLELAYQAVESAGMSRAALRGSATGVFVGTIWGDYADLLDTVDPGRYDMTGVARGILANRVSYTFDLRGPSMTVDTGQSSSLVAVHLAAESLRGGDSEIAIAGGVNLVLASASNARSVAFGALSPEGRCHTFDERADGYVRGEGGALLVLKRLDRAVADGDHVLAVLAGSAVGNDGTTGTLTTPSPDAQAEVIRAACARSGIEPAELQYVELHGTGTPVGDPIEAAGLAAAVGRSGRDPLLVGSVKTNIGHLEGAAGIAGLLKTVLAVAHGEIPASLNFRRPPATIPLAELGLRVQSETGPWPRLADAATPRYAGVSSFGMGGTNCHIVITGAPAPARTAVSDAPEAVVPQVLSTPSQAALADDTAALGDPRPSDPEVPEAVVPWVLSARSRAALAAVADGMAALGEPQWSRTEIAAGLARRDALEHRAVVLTGSGRPTADLLADLSRGVIDRHVVVGDQVVPRHSGVSGASSHSGVSGASSHSGVSGASSHSGVSGACSHSGVSGASSHSGVSGASSHSGVSGASSHSGVSGASSHSGVSGAPSHSGVSGAPSYPGVSGAPSYPGVSGASSHSGVSGASSHPGVSLAGTGPVLVFPGQGAQWVGMGRALLDAPERVARVYTDRLRECSRALVAAGGPDALAVLTAAEPGGLDGTAVVQPVTWAVSVALAAVWEAAGVRPAAVIGHSQGEIAAAVVAGALTITEAAHVITARTVGLRVLAEAGTGGMLSVELGRADLEPRLAGTSLVLGAINSPAGTVVSGDLTELEALAQALRADGVRVRRVPIEYASHSPAIDAIADAVRADIGVLAPKPPRVPWLSTVTGEWMTETLPADADYWVRNLREQVRFADVVARLAEAGHTVFVECGSHPVLIGAIEQSGGTAEFGDPAVLATLRRDDGGADRLLAALAEAWVAGIDIDWAAVVSETHAVALPPNALPPYPFQHQVFWPGTVPTRAAAREPIVAAPAVPTDDAVEGATGRFARLSEEAARSEVLGTILRVTAELLGRDTAADIDAEATFRELGVDSVLSVQVRTAIGRAVGMRLASVVLFDHPTPRRLAQWLTDRLRPTGIAAETVVSAARGRTGAGVDDDPIVVVSAACRFPGGVESPEALWEVVSGGDDVLSGFPADRGWPAGLFSADPEAVGHSSVDRGGFLSGAGEFDAGFFGISPREALAMDPQQRVLLQCAWEAFERAGIDPRERTATGVFLGAMAQDYGPRMDRPAGGLDGYLLTGNATSVASGRIAYVLGLDGPALTVDTACSSSLVALHLAVRSLRDGECERALAGGATIMATPGIFVEFSRQGGLAPDGRCKPFAAAADGTGWSEGAGVVLLERLSAARAAGHRVLAVVRGSAINSDGASNGLTAPNGVAQQRVIRSALASAGLAPGDVDAVEAHGTGTVLGDPIEAEALLEVYGGDRATPLSLGSSKSVLGHSQAAAGIAGLLTMVQAFANEELPATRGVDAPSPFIDWERGAVVLRTEAQPWPRTDRPRRAGVSSFGISGTNAHVIIEEPPVLGDVAATPAPVAGSLEPWAYSATDADRLEALAERLTDLPNAETAGIAAALARRPALAHRAVLDGTTRTPIARGVVSAGGGGTVFVFPGQGAQWVGMGAELLSAGGVFAERLTECSAAVVAAGGPDVVAVLAGGGDLDDVAVVQPVSWAVMVALAAVWESVGVLPSVVVGHSQGEIAAAVVSGALSVAEGARVVVSRATALRSLAGSGAMASIGEPEERALARIAACGVESEVGVAVVNSPGSVVVSGPVRAVQVVVDSAVADEVRARVLPVDYASHSPMVEGLEFESVETATPRVRWLSTVDCAWVEEALPGEYWERNLRLPVRFGEAVLLLVDNGFRHFLEMSAHPVLVGPVEEVAESAGADEVATVGSLRRDEGGWDRLVESFAQAWVRGVGVDWTRVVGVPGVMPAAIPTYPFHRTHYWALPEEVTGPAPVADPVSAELWAAVDNDDVTAFSAALDVDPQATLEQILPRLADWRARRADEQRTESWRYRVDWQRLADPGQKHAGGQGGARAGDQGGAYAGGQGGARAGGRGGVHAGGRGGVHAGDQGGVLAGDQGGVLAGDRGGVDAGEQGGKRDGSLGGVGAGHWLLLVPEASDGDEIDSVATPLAAVTGAAVHRVVAGEAAERLAEVVRVERPDVVVSLLGLRRTGGASAVSPVLAETVGVVRALASVGGEARLWCVTRGAAAVTEALDGTAVLDGGPDPYAAQLWGLGRVAALEYPDRWGGLIDLPVISVPPVDPEAEAEVWARRIVGAVTRGDGEDQVALRDEGVFGRRLCRLEAIEPGEDRPRQLRGTALVTGGTGALGAHVARWLAGAGDITHIVLTSRRGADAPGADELRASVEALGPRVSFVACDIADPAAAVELVERYQPSVVVHAAGAMTLTPLTDITPEQLDDVLIAKVAGAENLDAALGDRPLDAFVLFSSISAWWGVADHGSYAAANAHLDALAERRRAMGRTVLSIGWGPWSGGGMIAASLGETLARRGVPLIDPEPAILALQRALDRDDPVIALAEVNWENFVSVFTTSRPSHLFDEVPEARAVLAAATATSGPDTEAQGTAVARRIAAATVDEAERLALELVTGELATVLGHATADAIDPARAFSEIGVDSLGAVNLRRALRDATGATMATTVVFDHPTPQRLARWLVGRLRPADSGVAVADSGSGAAAVLDDPVVVVSAACRFPGGVESPEALWDIVSRGGDVTSGFPVDRGWPSGLFSVDPEAVGRSTVDRGGFVTGASEFDAGFFGISPREALAMDPQQRLLLLCAWEAFERAGIDPRSLSGSRTGVYVGMTDQDYAHLLRGDGTAEAHLATSVANSVASGRIAYVLGLEGPALTVDTACSSALVALHLAVRSLRDGECDQALVGGAMIMSTPDQFIRFSRQHALAPDGRCKPFAAAADGFALSEGAAMILVERLSVAKAAGHRVLAVVRGSAVNSDGASNGLTAPSGVAQQRVVRAALEVAGLRPDDIDAVEAHGTGTALGDPIEASALLEVFGADRPEPLWIGSVKSNIGHTQTVAGLAGVIKTILAMQHEQLPPTAHVDAPSPYIDWDSGAVRLLMQGRPWPRAGRPRRAGISAFGISGTNAHVILEEPDRDLDCACGATESVGPVALPLSARDPEALAAGAGRLAAHLTEAPALPPVAAALARRTAFEERAVVLTGGARPDATQTLRALAAGEVPGDVIRGVATGSGAGVAFVFPGQGGQWVGMGAELLAAGGIFAERLTECSAAVVAAGGPDVVKILESASDLDDVAVVQPVSWAVMVALAAVWESVGVVPSVVVGHSQGEIAAAVVSGALSVAEGARIVVSRSTALRSLAGSGAMASIGEPEERALARIAACGVGSEVGVAVVNSPGSVVISGPVQAVQAVVDSAIADEVRARVLPVDYASHSPMVEGLEFESVETATPRVRWLSTVDCTWVTAGLPREYWARNLRLPVRFGEAVSLLVLNGFRHFVEMSAHPTLVGAVQEVAESAATDEVAVVGSLRRDEGGRDRLLGSFAQAWAFGMAVDWTRTTEAPGPLPAVVPTYPFHRTRYWPERATAANAAAAVPDWHHRVVWRPVPLPARPVAESAPWLILAPGDEPVRELRNALVAAGFAEPDIVTVEPGTDRAALADRLRAAARTPHSAVVSALGLRPGETADGVAAGTATAVTVVQALGDAGVDGPWWWLTRRAVSTAPSETPDAALAQLWGLGLVAGLDDPGHWGGLVDLGDLGSDLATAVAVIGTGTDEDQLAVREGRVLARRMILDTPTGDGSSWRTSGTALVTGGTGALGGHVARWLADAGAERLILTSRRGPDAPGAAELAEELGGRGVDVRIVASDLTRADDRAELEKLLAGHQVRTVVHTAGIVGTEAPLYRRTLDEVAHTVTAKVGGAEYLDALFADTDLDAFVLFSSGAATWGNAGQADYAAANAHLDALAARRRAAGRPALSVAWGAWAGGGMVDDDTAAALRNRGVRQMDPRAAVGELARLLASGAGPTAVVSDMDWARFVDVYTAVRPRHLFDDHGAVRHRSVAAEEPEQAAGKADPAAALRERLAKAVSETERTRIVVELVRRTAAAALGHDKLSAVGASRSFSDLGFESVTAVEFRNRLAAASGIRLPAGAVYDYPSSARLAAHLIDLLGPIAPATGDGAPVTVTGAFADLETALRQADGAWPDDLDTHDLAARLRALADRLTETNDAAPAVPDLEPTGGPIDADLESASGDEIFDLIDNEFGTV</sequence>
<dbReference type="SUPFAM" id="SSF53901">
    <property type="entry name" value="Thiolase-like"/>
    <property type="match status" value="3"/>
</dbReference>
<dbReference type="Pfam" id="PF16197">
    <property type="entry name" value="KAsynt_C_assoc"/>
    <property type="match status" value="3"/>
</dbReference>
<feature type="domain" description="Ketosynthase family 3 (KS3)" evidence="7">
    <location>
        <begin position="1178"/>
        <end position="1599"/>
    </location>
</feature>
<dbReference type="SUPFAM" id="SSF51735">
    <property type="entry name" value="NAD(P)-binding Rossmann-fold domains"/>
    <property type="match status" value="4"/>
</dbReference>
<dbReference type="InterPro" id="IPR016035">
    <property type="entry name" value="Acyl_Trfase/lysoPLipase"/>
</dbReference>
<evidence type="ECO:0000256" key="3">
    <source>
        <dbReference type="ARBA" id="ARBA00022679"/>
    </source>
</evidence>
<dbReference type="InterPro" id="IPR009081">
    <property type="entry name" value="PP-bd_ACP"/>
</dbReference>
<dbReference type="GO" id="GO:0006633">
    <property type="term" value="P:fatty acid biosynthetic process"/>
    <property type="evidence" value="ECO:0007669"/>
    <property type="project" value="InterPro"/>
</dbReference>
<protein>
    <submittedName>
        <fullName evidence="8">Polyketide synthase</fullName>
    </submittedName>
</protein>
<dbReference type="Gene3D" id="3.40.47.10">
    <property type="match status" value="3"/>
</dbReference>
<dbReference type="InterPro" id="IPR014030">
    <property type="entry name" value="Ketoacyl_synth_N"/>
</dbReference>
<feature type="domain" description="Carrier" evidence="6">
    <location>
        <begin position="1076"/>
        <end position="1154"/>
    </location>
</feature>
<feature type="compositionally biased region" description="Low complexity" evidence="5">
    <location>
        <begin position="654"/>
        <end position="672"/>
    </location>
</feature>
<dbReference type="InterPro" id="IPR020806">
    <property type="entry name" value="PKS_PP-bd"/>
</dbReference>
<dbReference type="GO" id="GO:0004312">
    <property type="term" value="F:fatty acid synthase activity"/>
    <property type="evidence" value="ECO:0007669"/>
    <property type="project" value="TreeGrafter"/>
</dbReference>
<dbReference type="InterPro" id="IPR036291">
    <property type="entry name" value="NAD(P)-bd_dom_sf"/>
</dbReference>
<evidence type="ECO:0000256" key="2">
    <source>
        <dbReference type="ARBA" id="ARBA00022553"/>
    </source>
</evidence>
<dbReference type="InterPro" id="IPR050091">
    <property type="entry name" value="PKS_NRPS_Biosynth_Enz"/>
</dbReference>
<dbReference type="InterPro" id="IPR006162">
    <property type="entry name" value="Ppantetheine_attach_site"/>
</dbReference>
<dbReference type="InterPro" id="IPR036736">
    <property type="entry name" value="ACP-like_sf"/>
</dbReference>
<proteinExistence type="predicted"/>
<dbReference type="InterPro" id="IPR020841">
    <property type="entry name" value="PKS_Beta-ketoAc_synthase_dom"/>
</dbReference>
<dbReference type="PROSITE" id="PS00012">
    <property type="entry name" value="PHOSPHOPANTETHEINE"/>
    <property type="match status" value="2"/>
</dbReference>
<dbReference type="SMART" id="SM00823">
    <property type="entry name" value="PKS_PP"/>
    <property type="match status" value="3"/>
</dbReference>
<dbReference type="Pfam" id="PF00698">
    <property type="entry name" value="Acyl_transf_1"/>
    <property type="match status" value="3"/>
</dbReference>
<feature type="compositionally biased region" description="Low complexity" evidence="5">
    <location>
        <begin position="554"/>
        <end position="643"/>
    </location>
</feature>
<dbReference type="InterPro" id="IPR016036">
    <property type="entry name" value="Malonyl_transacylase_ACP-bd"/>
</dbReference>
<dbReference type="PANTHER" id="PTHR43775">
    <property type="entry name" value="FATTY ACID SYNTHASE"/>
    <property type="match status" value="1"/>
</dbReference>
<name>A0A809PVW5_9NOCA</name>
<dbReference type="Gene3D" id="3.30.70.3290">
    <property type="match status" value="4"/>
</dbReference>
<dbReference type="PROSITE" id="PS52004">
    <property type="entry name" value="KS3_2"/>
    <property type="match status" value="3"/>
</dbReference>
<dbReference type="GO" id="GO:0031177">
    <property type="term" value="F:phosphopantetheine binding"/>
    <property type="evidence" value="ECO:0007669"/>
    <property type="project" value="InterPro"/>
</dbReference>
<feature type="domain" description="Carrier" evidence="6">
    <location>
        <begin position="4149"/>
        <end position="4224"/>
    </location>
</feature>
<dbReference type="InterPro" id="IPR018201">
    <property type="entry name" value="Ketoacyl_synth_AS"/>
</dbReference>
<organism evidence="8">
    <name type="scientific">Nocardia terpenica</name>
    <dbReference type="NCBI Taxonomy" id="455432"/>
    <lineage>
        <taxon>Bacteria</taxon>
        <taxon>Bacillati</taxon>
        <taxon>Actinomycetota</taxon>
        <taxon>Actinomycetes</taxon>
        <taxon>Mycobacteriales</taxon>
        <taxon>Nocardiaceae</taxon>
        <taxon>Nocardia</taxon>
    </lineage>
</organism>
<dbReference type="InterPro" id="IPR032821">
    <property type="entry name" value="PKS_assoc"/>
</dbReference>
<evidence type="ECO:0000313" key="8">
    <source>
        <dbReference type="EMBL" id="BBE00964.1"/>
    </source>
</evidence>
<reference evidence="8" key="1">
    <citation type="submission" date="2015-05" db="EMBL/GenBank/DDBJ databases">
        <title>Brasilinolide analog discovered by genome and metabolome analysis of Nocardia terpenica NBRC 100888.</title>
        <authorList>
            <person name="Komaki H."/>
            <person name="Ichikawa N."/>
            <person name="Nakajima D."/>
            <person name="Okazaki K."/>
            <person name="Gonoi T."/>
        </authorList>
    </citation>
    <scope>NUCLEOTIDE SEQUENCE</scope>
    <source>
        <strain evidence="8">NBRC 100888</strain>
    </source>
</reference>
<dbReference type="InterPro" id="IPR016039">
    <property type="entry name" value="Thiolase-like"/>
</dbReference>
<feature type="compositionally biased region" description="Gly residues" evidence="5">
    <location>
        <begin position="2107"/>
        <end position="2160"/>
    </location>
</feature>
<dbReference type="SMART" id="SM01294">
    <property type="entry name" value="PKS_PP_betabranch"/>
    <property type="match status" value="3"/>
</dbReference>